<dbReference type="CDD" id="cd00075">
    <property type="entry name" value="HATPase"/>
    <property type="match status" value="1"/>
</dbReference>
<evidence type="ECO:0000256" key="5">
    <source>
        <dbReference type="SAM" id="Phobius"/>
    </source>
</evidence>
<dbReference type="PANTHER" id="PTHR43047:SF72">
    <property type="entry name" value="OSMOSENSING HISTIDINE PROTEIN KINASE SLN1"/>
    <property type="match status" value="1"/>
</dbReference>
<protein>
    <recommendedName>
        <fullName evidence="2">histidine kinase</fullName>
        <ecNumber evidence="2">2.7.13.3</ecNumber>
    </recommendedName>
</protein>
<dbReference type="InterPro" id="IPR036890">
    <property type="entry name" value="HATPase_C_sf"/>
</dbReference>
<evidence type="ECO:0000313" key="8">
    <source>
        <dbReference type="Proteomes" id="UP000218934"/>
    </source>
</evidence>
<comment type="catalytic activity">
    <reaction evidence="1">
        <text>ATP + protein L-histidine = ADP + protein N-phospho-L-histidine.</text>
        <dbReference type="EC" id="2.7.13.3"/>
    </reaction>
</comment>
<keyword evidence="5" id="KW-1133">Transmembrane helix</keyword>
<evidence type="ECO:0000256" key="2">
    <source>
        <dbReference type="ARBA" id="ARBA00012438"/>
    </source>
</evidence>
<evidence type="ECO:0000256" key="1">
    <source>
        <dbReference type="ARBA" id="ARBA00000085"/>
    </source>
</evidence>
<keyword evidence="3" id="KW-0808">Transferase</keyword>
<proteinExistence type="predicted"/>
<dbReference type="SUPFAM" id="SSF55874">
    <property type="entry name" value="ATPase domain of HSP90 chaperone/DNA topoisomerase II/histidine kinase"/>
    <property type="match status" value="1"/>
</dbReference>
<dbReference type="GO" id="GO:0000155">
    <property type="term" value="F:phosphorelay sensor kinase activity"/>
    <property type="evidence" value="ECO:0007669"/>
    <property type="project" value="InterPro"/>
</dbReference>
<evidence type="ECO:0000256" key="4">
    <source>
        <dbReference type="ARBA" id="ARBA00022777"/>
    </source>
</evidence>
<dbReference type="PIRSF" id="PIRSF037347">
    <property type="entry name" value="STHK_CHASE2_PAS_prd"/>
    <property type="match status" value="1"/>
</dbReference>
<keyword evidence="4 7" id="KW-0418">Kinase</keyword>
<keyword evidence="8" id="KW-1185">Reference proteome</keyword>
<accession>A0A2A4FZB0</accession>
<keyword evidence="5" id="KW-0812">Transmembrane</keyword>
<keyword evidence="5" id="KW-0472">Membrane</keyword>
<evidence type="ECO:0000313" key="7">
    <source>
        <dbReference type="EMBL" id="PCE43070.1"/>
    </source>
</evidence>
<dbReference type="AlphaFoldDB" id="A0A2A4FZB0"/>
<name>A0A2A4FZB0_9SPHN</name>
<dbReference type="Pfam" id="PF05226">
    <property type="entry name" value="CHASE2"/>
    <property type="match status" value="1"/>
</dbReference>
<feature type="transmembrane region" description="Helical" evidence="5">
    <location>
        <begin position="295"/>
        <end position="313"/>
    </location>
</feature>
<dbReference type="InterPro" id="IPR007890">
    <property type="entry name" value="CHASE2"/>
</dbReference>
<dbReference type="RefSeq" id="WP_066962217.1">
    <property type="nucleotide sequence ID" value="NZ_CP023449.1"/>
</dbReference>
<dbReference type="PANTHER" id="PTHR43047">
    <property type="entry name" value="TWO-COMPONENT HISTIDINE PROTEIN KINASE"/>
    <property type="match status" value="1"/>
</dbReference>
<dbReference type="Gene3D" id="3.30.565.10">
    <property type="entry name" value="Histidine kinase-like ATPase, C-terminal domain"/>
    <property type="match status" value="1"/>
</dbReference>
<dbReference type="Pfam" id="PF02518">
    <property type="entry name" value="HATPase_c"/>
    <property type="match status" value="1"/>
</dbReference>
<dbReference type="KEGG" id="rdi:CMV14_17370"/>
<comment type="caution">
    <text evidence="7">The sequence shown here is derived from an EMBL/GenBank/DDBJ whole genome shotgun (WGS) entry which is preliminary data.</text>
</comment>
<dbReference type="InterPro" id="IPR036097">
    <property type="entry name" value="HisK_dim/P_sf"/>
</dbReference>
<gene>
    <name evidence="7" type="ORF">COO09_07155</name>
</gene>
<dbReference type="EC" id="2.7.13.3" evidence="2"/>
<dbReference type="GO" id="GO:0009927">
    <property type="term" value="F:histidine phosphotransfer kinase activity"/>
    <property type="evidence" value="ECO:0007669"/>
    <property type="project" value="TreeGrafter"/>
</dbReference>
<dbReference type="InterPro" id="IPR003594">
    <property type="entry name" value="HATPase_dom"/>
</dbReference>
<feature type="domain" description="Histidine kinase" evidence="6">
    <location>
        <begin position="543"/>
        <end position="748"/>
    </location>
</feature>
<dbReference type="EMBL" id="NWUF01000005">
    <property type="protein sequence ID" value="PCE43070.1"/>
    <property type="molecule type" value="Genomic_DNA"/>
</dbReference>
<organism evidence="7 8">
    <name type="scientific">Rhizorhabdus dicambivorans</name>
    <dbReference type="NCBI Taxonomy" id="1850238"/>
    <lineage>
        <taxon>Bacteria</taxon>
        <taxon>Pseudomonadati</taxon>
        <taxon>Pseudomonadota</taxon>
        <taxon>Alphaproteobacteria</taxon>
        <taxon>Sphingomonadales</taxon>
        <taxon>Sphingomonadaceae</taxon>
        <taxon>Rhizorhabdus</taxon>
    </lineage>
</organism>
<dbReference type="OrthoDB" id="9789782at2"/>
<dbReference type="SMART" id="SM00387">
    <property type="entry name" value="HATPase_c"/>
    <property type="match status" value="1"/>
</dbReference>
<feature type="transmembrane region" description="Helical" evidence="5">
    <location>
        <begin position="345"/>
        <end position="364"/>
    </location>
</feature>
<dbReference type="InterPro" id="IPR017181">
    <property type="entry name" value="Sig_transdc_His_kin_CHASE2"/>
</dbReference>
<dbReference type="InterPro" id="IPR005467">
    <property type="entry name" value="His_kinase_dom"/>
</dbReference>
<evidence type="ECO:0000259" key="6">
    <source>
        <dbReference type="PROSITE" id="PS50109"/>
    </source>
</evidence>
<dbReference type="Proteomes" id="UP000218934">
    <property type="component" value="Unassembled WGS sequence"/>
</dbReference>
<dbReference type="PRINTS" id="PR00344">
    <property type="entry name" value="BCTRLSENSOR"/>
</dbReference>
<evidence type="ECO:0000256" key="3">
    <source>
        <dbReference type="ARBA" id="ARBA00022679"/>
    </source>
</evidence>
<dbReference type="SUPFAM" id="SSF47384">
    <property type="entry name" value="Homodimeric domain of signal transducing histidine kinase"/>
    <property type="match status" value="1"/>
</dbReference>
<reference evidence="7 8" key="1">
    <citation type="submission" date="2017-09" db="EMBL/GenBank/DDBJ databases">
        <title>The Catabolism of 3,6-Dichlorosalicylic acid is Initiated by the Cytochrome P450 Monooxygenase DsmABC in Rhizorhabdus dicambivorans Ndbn-20.</title>
        <authorList>
            <person name="Na L."/>
        </authorList>
    </citation>
    <scope>NUCLEOTIDE SEQUENCE [LARGE SCALE GENOMIC DNA]</scope>
    <source>
        <strain evidence="7 8">Ndbn-20m</strain>
    </source>
</reference>
<sequence>MAETPSRPSASTRLYAEWVAVALIATLLVTGLVLGRLTERLDHIIYDNALIASGRPPPDDIVIVAIDNRSLQAIGRWPWPRRVHAQALDRLAEAKPRAVGYDVLFVEPTPEDPLLAASVMKTPTYLPMVIDVPGPNGAAYATALPAGLLKDAAAGIAQVSLHFDGDRIIRKAYLEEGGGGRSWLQLAALMAGIEPQGAPGRRSEGLWQERPVMIPYGGAAGHIRTISFVDLLEGRVPAEIVAGRYVLIGATADGMGDGYPTPTSGETSVMAGVEIQAQLLDALLRDQAIVPASDHWQLGLAIAALWTLLIGFLRLSPRATANLAVGLALLLLLLTFGLFRFAHVWLAPSAALIGLLFVYPLWGWRRLQAISSYMTDELRDLQAEGDAFPRQTRGSGNREVTQQASLLRQAIDRLRDLRRFLSDAIGRLPDALFVTGLDGRLALTNAEGRRLARRLGAPIETGGDLRALLGLFRVTGTGHLSPFAADAPAQGAAEAVTEGGGCYEIRYVAQRDATNAHVGWIIRIVDISPLKQAERHREEALQLLSHDMRAPQSAIISLLKGPETGIPKAIANRIEGLANRTLDLAEDFVQLARAEAKPLAIEPVDLNDVAIDAADTLWPTARARNIRVEVEGAYEAPHLVDGDRQLLTRALINLIGNAIKYSDHGMVVRCTLTEADDHVRVGIADQGAGMSEEQLANLFARFQQGPREGVGLGLAFVRTVVARHHGTIDCTSAPGEGTTFVIGLHKSDADPYAEVEE</sequence>
<dbReference type="InterPro" id="IPR004358">
    <property type="entry name" value="Sig_transdc_His_kin-like_C"/>
</dbReference>
<feature type="transmembrane region" description="Helical" evidence="5">
    <location>
        <begin position="320"/>
        <end position="339"/>
    </location>
</feature>
<dbReference type="SMART" id="SM01080">
    <property type="entry name" value="CHASE2"/>
    <property type="match status" value="1"/>
</dbReference>
<dbReference type="GO" id="GO:0005886">
    <property type="term" value="C:plasma membrane"/>
    <property type="evidence" value="ECO:0007669"/>
    <property type="project" value="TreeGrafter"/>
</dbReference>
<dbReference type="PROSITE" id="PS50109">
    <property type="entry name" value="HIS_KIN"/>
    <property type="match status" value="1"/>
</dbReference>